<evidence type="ECO:0000313" key="11">
    <source>
        <dbReference type="CGD" id="CAL0000170551"/>
    </source>
</evidence>
<comment type="similarity">
    <text evidence="2 8">Belongs to the Mediator complex subunit 21 family.</text>
</comment>
<dbReference type="PANTHER" id="PTHR13381">
    <property type="entry name" value="RNA POLYMERASE II HOLOENZYME COMPONENT SRB7"/>
    <property type="match status" value="1"/>
</dbReference>
<evidence type="ECO:0000256" key="4">
    <source>
        <dbReference type="ARBA" id="ARBA00023015"/>
    </source>
</evidence>
<dbReference type="KEGG" id="cdu:CD36_34915"/>
<evidence type="ECO:0000256" key="7">
    <source>
        <dbReference type="ARBA" id="ARBA00023242"/>
    </source>
</evidence>
<keyword evidence="6 8" id="KW-0804">Transcription</keyword>
<keyword evidence="9" id="KW-0175">Coiled coil</keyword>
<dbReference type="AlphaFoldDB" id="B9WMY3"/>
<dbReference type="EMBL" id="FM992695">
    <property type="protein sequence ID" value="CAX40449.1"/>
    <property type="molecule type" value="Genomic_DNA"/>
</dbReference>
<dbReference type="GO" id="GO:0016592">
    <property type="term" value="C:mediator complex"/>
    <property type="evidence" value="ECO:0007669"/>
    <property type="project" value="UniProtKB-UniRule"/>
</dbReference>
<feature type="region of interest" description="Disordered" evidence="10">
    <location>
        <begin position="30"/>
        <end position="110"/>
    </location>
</feature>
<accession>B9WMY3</accession>
<proteinExistence type="inferred from homology"/>
<dbReference type="Gene3D" id="6.10.280.10">
    <property type="entry name" value="Mediator complex, subunit Med21"/>
    <property type="match status" value="1"/>
</dbReference>
<dbReference type="GO" id="GO:0006357">
    <property type="term" value="P:regulation of transcription by RNA polymerase II"/>
    <property type="evidence" value="ECO:0007669"/>
    <property type="project" value="TreeGrafter"/>
</dbReference>
<dbReference type="eggNOG" id="KOG1510">
    <property type="taxonomic scope" value="Eukaryota"/>
</dbReference>
<evidence type="ECO:0000313" key="12">
    <source>
        <dbReference type="EMBL" id="CAX40449.1"/>
    </source>
</evidence>
<feature type="compositionally biased region" description="Low complexity" evidence="10">
    <location>
        <begin position="51"/>
        <end position="96"/>
    </location>
</feature>
<evidence type="ECO:0000313" key="13">
    <source>
        <dbReference type="Proteomes" id="UP000002605"/>
    </source>
</evidence>
<evidence type="ECO:0000256" key="1">
    <source>
        <dbReference type="ARBA" id="ARBA00004123"/>
    </source>
</evidence>
<evidence type="ECO:0000256" key="5">
    <source>
        <dbReference type="ARBA" id="ARBA00023159"/>
    </source>
</evidence>
<feature type="coiled-coil region" evidence="9">
    <location>
        <begin position="151"/>
        <end position="192"/>
    </location>
</feature>
<dbReference type="HOGENOM" id="CLU_094271_0_1_1"/>
<protein>
    <recommendedName>
        <fullName evidence="3 8">Mediator of RNA polymerase II transcription subunit 21</fullName>
    </recommendedName>
</protein>
<dbReference type="Pfam" id="PF11221">
    <property type="entry name" value="Med21"/>
    <property type="match status" value="2"/>
</dbReference>
<keyword evidence="5 8" id="KW-0010">Activator</keyword>
<evidence type="ECO:0000256" key="8">
    <source>
        <dbReference type="RuleBase" id="RU366036"/>
    </source>
</evidence>
<dbReference type="GeneID" id="8049476"/>
<dbReference type="InterPro" id="IPR037212">
    <property type="entry name" value="Med7/Med21-like"/>
</dbReference>
<evidence type="ECO:0000256" key="10">
    <source>
        <dbReference type="SAM" id="MobiDB-lite"/>
    </source>
</evidence>
<dbReference type="CGD" id="CAL0000170551">
    <property type="gene designation" value="Cd36_34915"/>
</dbReference>
<evidence type="ECO:0000256" key="2">
    <source>
        <dbReference type="ARBA" id="ARBA00005770"/>
    </source>
</evidence>
<evidence type="ECO:0000256" key="3">
    <source>
        <dbReference type="ARBA" id="ARBA00019691"/>
    </source>
</evidence>
<dbReference type="VEuPathDB" id="FungiDB:CD36_34915"/>
<organism evidence="12 13">
    <name type="scientific">Candida dubliniensis (strain CD36 / ATCC MYA-646 / CBS 7987 / NCPF 3949 / NRRL Y-17841)</name>
    <name type="common">Yeast</name>
    <dbReference type="NCBI Taxonomy" id="573826"/>
    <lineage>
        <taxon>Eukaryota</taxon>
        <taxon>Fungi</taxon>
        <taxon>Dikarya</taxon>
        <taxon>Ascomycota</taxon>
        <taxon>Saccharomycotina</taxon>
        <taxon>Pichiomycetes</taxon>
        <taxon>Debaryomycetaceae</taxon>
        <taxon>Candida/Lodderomyces clade</taxon>
        <taxon>Candida</taxon>
    </lineage>
</organism>
<reference evidence="12 13" key="1">
    <citation type="journal article" date="2009" name="Genome Res.">
        <title>Comparative genomics of the fungal pathogens Candida dubliniensis and Candida albicans.</title>
        <authorList>
            <person name="Jackson A.P."/>
            <person name="Gamble J.A."/>
            <person name="Yeomans T."/>
            <person name="Moran G.P."/>
            <person name="Saunders D."/>
            <person name="Harris D."/>
            <person name="Aslett M."/>
            <person name="Barrell J.F."/>
            <person name="Butler G."/>
            <person name="Citiulo F."/>
            <person name="Coleman D.C."/>
            <person name="de Groot P.W.J."/>
            <person name="Goodwin T.J."/>
            <person name="Quail M.A."/>
            <person name="McQuillan J."/>
            <person name="Munro C.A."/>
            <person name="Pain A."/>
            <person name="Poulter R.T."/>
            <person name="Rajandream M.A."/>
            <person name="Renauld H."/>
            <person name="Spiering M.J."/>
            <person name="Tivey A."/>
            <person name="Gow N.A.R."/>
            <person name="Barrell B."/>
            <person name="Sullivan D.J."/>
            <person name="Berriman M."/>
        </authorList>
    </citation>
    <scope>NUCLEOTIDE SEQUENCE [LARGE SCALE GENOMIC DNA]</scope>
    <source>
        <strain evidence="13">CD36 / ATCC MYA-646 / CBS 7987 / NCPF 3949 / NRRL Y-17841</strain>
    </source>
</reference>
<evidence type="ECO:0000256" key="9">
    <source>
        <dbReference type="SAM" id="Coils"/>
    </source>
</evidence>
<sequence length="195" mass="22485">MADRLTQLQICLDQLIQQFNSTVNYVNTSTEPSLLDDDDVNSYSNMAANAPLPQSQQQQQQEEQQIQQEQQQQPEQQQQLEQLEQQPEQSEQPQQSNPESKTTSPPKRKVNFDNVVNELCTDLILKSRQINMLIDSLPGIGVTPNEQMNLINELSDKLQTLEEERIEKIKEKDNLLNLLENMIKELANGIRETRI</sequence>
<name>B9WMY3_CANDC</name>
<dbReference type="RefSeq" id="XP_002422442.1">
    <property type="nucleotide sequence ID" value="XM_002422397.1"/>
</dbReference>
<dbReference type="SUPFAM" id="SSF140718">
    <property type="entry name" value="Mediator hinge subcomplex-like"/>
    <property type="match status" value="2"/>
</dbReference>
<keyword evidence="4 8" id="KW-0805">Transcription regulation</keyword>
<dbReference type="GO" id="GO:0003712">
    <property type="term" value="F:transcription coregulator activity"/>
    <property type="evidence" value="ECO:0007669"/>
    <property type="project" value="TreeGrafter"/>
</dbReference>
<keyword evidence="7 8" id="KW-0539">Nucleus</keyword>
<gene>
    <name evidence="11" type="ordered locus">Cd36_34915</name>
    <name evidence="12" type="ORF">CD36_34915</name>
</gene>
<comment type="function">
    <text evidence="8">Component of the Mediator complex, a coactivator involved in the regulated transcription of nearly all RNA polymerase II-dependent genes. Mediator functions as a bridge to convey information from gene-specific regulatory proteins to the basal RNA polymerase II transcription machinery. Mediator is recruited to promoters by direct interactions with regulatory proteins and serves as a scaffold for the assembly of a functional preinitiation complex with RNA polymerase II and the general transcription factors.</text>
</comment>
<dbReference type="OrthoDB" id="526653at2759"/>
<comment type="subcellular location">
    <subcellularLocation>
        <location evidence="1 8">Nucleus</location>
    </subcellularLocation>
</comment>
<evidence type="ECO:0000256" key="6">
    <source>
        <dbReference type="ARBA" id="ARBA00023163"/>
    </source>
</evidence>
<dbReference type="InterPro" id="IPR021384">
    <property type="entry name" value="Mediator_Med21"/>
</dbReference>
<keyword evidence="13" id="KW-1185">Reference proteome</keyword>
<comment type="subunit">
    <text evidence="8">Component of the Mediator complex.</text>
</comment>
<dbReference type="Proteomes" id="UP000002605">
    <property type="component" value="Chromosome R"/>
</dbReference>
<dbReference type="PANTHER" id="PTHR13381:SF0">
    <property type="entry name" value="MEDIATOR OF RNA POLYMERASE II TRANSCRIPTION SUBUNIT 21"/>
    <property type="match status" value="1"/>
</dbReference>